<protein>
    <submittedName>
        <fullName evidence="1">Uncharacterized protein</fullName>
    </submittedName>
</protein>
<keyword evidence="2" id="KW-1185">Reference proteome</keyword>
<comment type="caution">
    <text evidence="1">The sequence shown here is derived from an EMBL/GenBank/DDBJ whole genome shotgun (WGS) entry which is preliminary data.</text>
</comment>
<name>A0ACB9XYW4_CHAAC</name>
<evidence type="ECO:0000313" key="1">
    <source>
        <dbReference type="EMBL" id="KAI4832180.1"/>
    </source>
</evidence>
<dbReference type="EMBL" id="CM043785">
    <property type="protein sequence ID" value="KAI4832180.1"/>
    <property type="molecule type" value="Genomic_DNA"/>
</dbReference>
<organism evidence="1 2">
    <name type="scientific">Chaenocephalus aceratus</name>
    <name type="common">Blackfin icefish</name>
    <name type="synonym">Chaenichthys aceratus</name>
    <dbReference type="NCBI Taxonomy" id="36190"/>
    <lineage>
        <taxon>Eukaryota</taxon>
        <taxon>Metazoa</taxon>
        <taxon>Chordata</taxon>
        <taxon>Craniata</taxon>
        <taxon>Vertebrata</taxon>
        <taxon>Euteleostomi</taxon>
        <taxon>Actinopterygii</taxon>
        <taxon>Neopterygii</taxon>
        <taxon>Teleostei</taxon>
        <taxon>Neoteleostei</taxon>
        <taxon>Acanthomorphata</taxon>
        <taxon>Eupercaria</taxon>
        <taxon>Perciformes</taxon>
        <taxon>Notothenioidei</taxon>
        <taxon>Channichthyidae</taxon>
        <taxon>Chaenocephalus</taxon>
    </lineage>
</organism>
<gene>
    <name evidence="1" type="ORF">KUCAC02_015155</name>
</gene>
<proteinExistence type="predicted"/>
<reference evidence="1" key="1">
    <citation type="submission" date="2022-05" db="EMBL/GenBank/DDBJ databases">
        <title>Chromosome-level genome of Chaenocephalus aceratus.</title>
        <authorList>
            <person name="Park H."/>
        </authorList>
    </citation>
    <scope>NUCLEOTIDE SEQUENCE</scope>
    <source>
        <strain evidence="1">KU_202001</strain>
    </source>
</reference>
<dbReference type="Proteomes" id="UP001057452">
    <property type="component" value="Chromosome 1"/>
</dbReference>
<sequence>MVGTTESLNIVLEKTELKVNEEPRSDSCTGGLGSSVGTTAVGSLGGLTGGMGSLFFCPLVRVDLVLPPDGSPLKTCTDSGSAFALQSLFTLERRDDPSAVEMTLLARGRHVGDPLSPALFPQRGGEAVEAAGH</sequence>
<accession>A0ACB9XYW4</accession>
<evidence type="ECO:0000313" key="2">
    <source>
        <dbReference type="Proteomes" id="UP001057452"/>
    </source>
</evidence>